<feature type="compositionally biased region" description="Low complexity" evidence="1">
    <location>
        <begin position="140"/>
        <end position="160"/>
    </location>
</feature>
<sequence>METIQTRCPKTGPEKVLSSSFIRLSQPILHPESNISRLRNLTREDSQIAKLDLMDINPINICNLIREDLIREFPNQTSTPVTLEEKRFSSYLCEQIKAKIAHSLVIEDEISLVFADEADSDDEVEILYEDPGAGPSIIKTSQSSESTSSQTSSSTSSQEEVVAAKRKKAIELRLSEAKRREIYEYKQSGKSYNECMKKFKKPLHELRAICSSFESGGSNEFKLMKIHEFTKDKFTEARLAGKIIHYWHIQQWARERATQLGITNFKASKTFLLNFKRNNGICSRKITRFATARTITGETEILEKAREFVEEVNQ</sequence>
<dbReference type="EMBL" id="CAEY01001346">
    <property type="status" value="NOT_ANNOTATED_CDS"/>
    <property type="molecule type" value="Genomic_DNA"/>
</dbReference>
<dbReference type="Proteomes" id="UP000015104">
    <property type="component" value="Unassembled WGS sequence"/>
</dbReference>
<dbReference type="EnsemblMetazoa" id="tetur04g00360.1">
    <property type="protein sequence ID" value="tetur04g00360.1"/>
    <property type="gene ID" value="tetur04g00360"/>
</dbReference>
<reference evidence="2" key="2">
    <citation type="submission" date="2015-06" db="UniProtKB">
        <authorList>
            <consortium name="EnsemblMetazoa"/>
        </authorList>
    </citation>
    <scope>IDENTIFICATION</scope>
</reference>
<dbReference type="AlphaFoldDB" id="T1K182"/>
<evidence type="ECO:0000313" key="2">
    <source>
        <dbReference type="EnsemblMetazoa" id="tetur04g00360.1"/>
    </source>
</evidence>
<evidence type="ECO:0000256" key="1">
    <source>
        <dbReference type="SAM" id="MobiDB-lite"/>
    </source>
</evidence>
<reference evidence="3" key="1">
    <citation type="submission" date="2011-08" db="EMBL/GenBank/DDBJ databases">
        <authorList>
            <person name="Rombauts S."/>
        </authorList>
    </citation>
    <scope>NUCLEOTIDE SEQUENCE</scope>
    <source>
        <strain evidence="3">London</strain>
    </source>
</reference>
<dbReference type="HOGENOM" id="CLU_073949_0_0_1"/>
<protein>
    <recommendedName>
        <fullName evidence="4">HTH CENPB-type domain-containing protein</fullName>
    </recommendedName>
</protein>
<keyword evidence="3" id="KW-1185">Reference proteome</keyword>
<dbReference type="eggNOG" id="KOG3105">
    <property type="taxonomic scope" value="Eukaryota"/>
</dbReference>
<accession>T1K182</accession>
<organism evidence="2 3">
    <name type="scientific">Tetranychus urticae</name>
    <name type="common">Two-spotted spider mite</name>
    <dbReference type="NCBI Taxonomy" id="32264"/>
    <lineage>
        <taxon>Eukaryota</taxon>
        <taxon>Metazoa</taxon>
        <taxon>Ecdysozoa</taxon>
        <taxon>Arthropoda</taxon>
        <taxon>Chelicerata</taxon>
        <taxon>Arachnida</taxon>
        <taxon>Acari</taxon>
        <taxon>Acariformes</taxon>
        <taxon>Trombidiformes</taxon>
        <taxon>Prostigmata</taxon>
        <taxon>Eleutherengona</taxon>
        <taxon>Raphignathae</taxon>
        <taxon>Tetranychoidea</taxon>
        <taxon>Tetranychidae</taxon>
        <taxon>Tetranychus</taxon>
    </lineage>
</organism>
<evidence type="ECO:0008006" key="4">
    <source>
        <dbReference type="Google" id="ProtNLM"/>
    </source>
</evidence>
<feature type="region of interest" description="Disordered" evidence="1">
    <location>
        <begin position="131"/>
        <end position="160"/>
    </location>
</feature>
<proteinExistence type="predicted"/>
<evidence type="ECO:0000313" key="3">
    <source>
        <dbReference type="Proteomes" id="UP000015104"/>
    </source>
</evidence>
<name>T1K182_TETUR</name>